<dbReference type="EMBL" id="CAEY01001140">
    <property type="status" value="NOT_ANNOTATED_CDS"/>
    <property type="molecule type" value="Genomic_DNA"/>
</dbReference>
<evidence type="ECO:0000256" key="1">
    <source>
        <dbReference type="SAM" id="MobiDB-lite"/>
    </source>
</evidence>
<sequence length="42" mass="4987">MTFKLFRTLKKRIMFGGEKVGEKRDENEGKESDGQKKSIYLY</sequence>
<evidence type="ECO:0000313" key="3">
    <source>
        <dbReference type="Proteomes" id="UP000015104"/>
    </source>
</evidence>
<reference evidence="2" key="2">
    <citation type="submission" date="2015-06" db="UniProtKB">
        <authorList>
            <consortium name="EnsemblMetazoa"/>
        </authorList>
    </citation>
    <scope>IDENTIFICATION</scope>
</reference>
<organism evidence="2 3">
    <name type="scientific">Tetranychus urticae</name>
    <name type="common">Two-spotted spider mite</name>
    <dbReference type="NCBI Taxonomy" id="32264"/>
    <lineage>
        <taxon>Eukaryota</taxon>
        <taxon>Metazoa</taxon>
        <taxon>Ecdysozoa</taxon>
        <taxon>Arthropoda</taxon>
        <taxon>Chelicerata</taxon>
        <taxon>Arachnida</taxon>
        <taxon>Acari</taxon>
        <taxon>Acariformes</taxon>
        <taxon>Trombidiformes</taxon>
        <taxon>Prostigmata</taxon>
        <taxon>Eleutherengona</taxon>
        <taxon>Raphignathae</taxon>
        <taxon>Tetranychoidea</taxon>
        <taxon>Tetranychidae</taxon>
        <taxon>Tetranychus</taxon>
    </lineage>
</organism>
<reference evidence="3" key="1">
    <citation type="submission" date="2011-08" db="EMBL/GenBank/DDBJ databases">
        <authorList>
            <person name="Rombauts S."/>
        </authorList>
    </citation>
    <scope>NUCLEOTIDE SEQUENCE</scope>
    <source>
        <strain evidence="3">London</strain>
    </source>
</reference>
<protein>
    <submittedName>
        <fullName evidence="2">Uncharacterized protein</fullName>
    </submittedName>
</protein>
<feature type="compositionally biased region" description="Basic and acidic residues" evidence="1">
    <location>
        <begin position="20"/>
        <end position="36"/>
    </location>
</feature>
<dbReference type="HOGENOM" id="CLU_3261131_0_0_1"/>
<dbReference type="AlphaFoldDB" id="T1K0D8"/>
<evidence type="ECO:0000313" key="2">
    <source>
        <dbReference type="EnsemblMetazoa" id="tetur03g07400.1"/>
    </source>
</evidence>
<accession>T1K0D8</accession>
<feature type="region of interest" description="Disordered" evidence="1">
    <location>
        <begin position="20"/>
        <end position="42"/>
    </location>
</feature>
<keyword evidence="3" id="KW-1185">Reference proteome</keyword>
<proteinExistence type="predicted"/>
<dbReference type="EnsemblMetazoa" id="tetur03g07400.1">
    <property type="protein sequence ID" value="tetur03g07400.1"/>
    <property type="gene ID" value="tetur03g07400"/>
</dbReference>
<dbReference type="Proteomes" id="UP000015104">
    <property type="component" value="Unassembled WGS sequence"/>
</dbReference>
<name>T1K0D8_TETUR</name>